<dbReference type="Proteomes" id="UP000008698">
    <property type="component" value="Unassembled WGS sequence"/>
</dbReference>
<dbReference type="eggNOG" id="ENOG502T39G">
    <property type="taxonomic scope" value="Eukaryota"/>
</dbReference>
<evidence type="ECO:0000313" key="3">
    <source>
        <dbReference type="Proteomes" id="UP000008698"/>
    </source>
</evidence>
<proteinExistence type="predicted"/>
<dbReference type="HOGENOM" id="CLU_2110791_0_0_1"/>
<evidence type="ECO:0000256" key="1">
    <source>
        <dbReference type="SAM" id="MobiDB-lite"/>
    </source>
</evidence>
<keyword evidence="3" id="KW-1185">Reference proteome</keyword>
<organism evidence="3">
    <name type="scientific">Verticillium alfalfae (strain VaMs.102 / ATCC MYA-4576 / FGSC 10136)</name>
    <name type="common">Verticillium wilt of alfalfa</name>
    <name type="synonym">Verticillium albo-atrum</name>
    <dbReference type="NCBI Taxonomy" id="526221"/>
    <lineage>
        <taxon>Eukaryota</taxon>
        <taxon>Fungi</taxon>
        <taxon>Dikarya</taxon>
        <taxon>Ascomycota</taxon>
        <taxon>Pezizomycotina</taxon>
        <taxon>Sordariomycetes</taxon>
        <taxon>Hypocreomycetidae</taxon>
        <taxon>Glomerellales</taxon>
        <taxon>Plectosphaerellaceae</taxon>
        <taxon>Verticillium</taxon>
    </lineage>
</organism>
<dbReference type="RefSeq" id="XP_002999932.1">
    <property type="nucleotide sequence ID" value="XM_002999886.1"/>
</dbReference>
<dbReference type="EMBL" id="DS985230">
    <property type="protein sequence ID" value="EEY23862.1"/>
    <property type="molecule type" value="Genomic_DNA"/>
</dbReference>
<dbReference type="OrthoDB" id="10415701at2759"/>
<sequence>MLQPPVLSGEEGKLFYREMPSIAPLDIPSEDPPSSPDSIALTPDEGHEQPVMQTILEDLRRSLGDAGVDCEKKNISELMAAHRRNRRGEKLEQARTLKVRKKTRGFGAANGSPKK</sequence>
<dbReference type="GeneID" id="9531809"/>
<evidence type="ECO:0000313" key="2">
    <source>
        <dbReference type="EMBL" id="EEY23862.1"/>
    </source>
</evidence>
<feature type="region of interest" description="Disordered" evidence="1">
    <location>
        <begin position="23"/>
        <end position="47"/>
    </location>
</feature>
<dbReference type="AlphaFoldDB" id="C9SYJ7"/>
<gene>
    <name evidence="2" type="ORF">VDBG_09972</name>
</gene>
<protein>
    <submittedName>
        <fullName evidence="2">Predicted protein</fullName>
    </submittedName>
</protein>
<name>C9SYJ7_VERA1</name>
<feature type="region of interest" description="Disordered" evidence="1">
    <location>
        <begin position="83"/>
        <end position="115"/>
    </location>
</feature>
<reference evidence="3" key="1">
    <citation type="journal article" date="2011" name="PLoS Pathog.">
        <title>Comparative genomics yields insights into niche adaptation of plant vascular wilt pathogens.</title>
        <authorList>
            <person name="Klosterman S.J."/>
            <person name="Subbarao K.V."/>
            <person name="Kang S."/>
            <person name="Veronese P."/>
            <person name="Gold S.E."/>
            <person name="Thomma B.P.H.J."/>
            <person name="Chen Z."/>
            <person name="Henrissat B."/>
            <person name="Lee Y.-H."/>
            <person name="Park J."/>
            <person name="Garcia-Pedrajas M.D."/>
            <person name="Barbara D.J."/>
            <person name="Anchieta A."/>
            <person name="de Jonge R."/>
            <person name="Santhanam P."/>
            <person name="Maruthachalam K."/>
            <person name="Atallah Z."/>
            <person name="Amyotte S.G."/>
            <person name="Paz Z."/>
            <person name="Inderbitzin P."/>
            <person name="Hayes R.J."/>
            <person name="Heiman D.I."/>
            <person name="Young S."/>
            <person name="Zeng Q."/>
            <person name="Engels R."/>
            <person name="Galagan J."/>
            <person name="Cuomo C.A."/>
            <person name="Dobinson K.F."/>
            <person name="Ma L.-J."/>
        </authorList>
    </citation>
    <scope>NUCLEOTIDE SEQUENCE [LARGE SCALE GENOMIC DNA]</scope>
    <source>
        <strain evidence="3">VaMs.102 / ATCC MYA-4576 / FGSC 10136</strain>
    </source>
</reference>
<accession>C9SYJ7</accession>
<dbReference type="KEGG" id="val:VDBG_09972"/>